<dbReference type="InterPro" id="IPR036291">
    <property type="entry name" value="NAD(P)-bd_dom_sf"/>
</dbReference>
<dbReference type="Pfam" id="PF00389">
    <property type="entry name" value="2-Hacid_dh"/>
    <property type="match status" value="1"/>
</dbReference>
<dbReference type="SUPFAM" id="SSF51735">
    <property type="entry name" value="NAD(P)-binding Rossmann-fold domains"/>
    <property type="match status" value="1"/>
</dbReference>
<dbReference type="InterPro" id="IPR050857">
    <property type="entry name" value="D-2-hydroxyacid_DH"/>
</dbReference>
<reference evidence="6" key="1">
    <citation type="journal article" date="2019" name="Int. J. Syst. Evol. Microbiol.">
        <title>The Global Catalogue of Microorganisms (GCM) 10K type strain sequencing project: providing services to taxonomists for standard genome sequencing and annotation.</title>
        <authorList>
            <consortium name="The Broad Institute Genomics Platform"/>
            <consortium name="The Broad Institute Genome Sequencing Center for Infectious Disease"/>
            <person name="Wu L."/>
            <person name="Ma J."/>
        </authorList>
    </citation>
    <scope>NUCLEOTIDE SEQUENCE [LARGE SCALE GENOMIC DNA]</scope>
    <source>
        <strain evidence="6">CCUG 39402</strain>
    </source>
</reference>
<evidence type="ECO:0000256" key="3">
    <source>
        <dbReference type="ARBA" id="ARBA00023027"/>
    </source>
</evidence>
<dbReference type="EMBL" id="JBHSRS010000018">
    <property type="protein sequence ID" value="MFC6281633.1"/>
    <property type="molecule type" value="Genomic_DNA"/>
</dbReference>
<protein>
    <recommendedName>
        <fullName evidence="4">D-isomer specific 2-hydroxyacid dehydrogenase catalytic domain-containing protein</fullName>
    </recommendedName>
</protein>
<dbReference type="RefSeq" id="WP_377413357.1">
    <property type="nucleotide sequence ID" value="NZ_JBHSRS010000018.1"/>
</dbReference>
<dbReference type="Gene3D" id="3.40.50.720">
    <property type="entry name" value="NAD(P)-binding Rossmann-like Domain"/>
    <property type="match status" value="2"/>
</dbReference>
<accession>A0ABW1TY17</accession>
<proteinExistence type="inferred from homology"/>
<dbReference type="Proteomes" id="UP001596270">
    <property type="component" value="Unassembled WGS sequence"/>
</dbReference>
<evidence type="ECO:0000313" key="5">
    <source>
        <dbReference type="EMBL" id="MFC6281633.1"/>
    </source>
</evidence>
<evidence type="ECO:0000256" key="1">
    <source>
        <dbReference type="ARBA" id="ARBA00005854"/>
    </source>
</evidence>
<sequence length="311" mass="33118">MLARTMTRSLKHSVLVTHPMSEGAMTRLQTFFDVETRVGEYVPSGDELVDWLYGKAGVIADTRFVFDAKLVGRLPMLKAICNLDAEHHNLDLQALTSAGIRATSTPAAGSGQLSVEASADKAWQQLLPLLQRAVPSAGTDGRYSSKWSRRVLLQEPAHTLQELRMGILGSGPLANALAARAQAAKVQLLDLGRDYGAFWRTADVLVCAGGANASPGCITATGMALMKPAARILNLAGPRALAADVLRNTALFGRIENGDVGPAHETTAPGQLLLNQTHVAAEDLIASLGFGRNSWHPPHLLNPDILCDSCC</sequence>
<name>A0ABW1TY17_9BURK</name>
<dbReference type="InterPro" id="IPR006139">
    <property type="entry name" value="D-isomer_2_OHA_DH_cat_dom"/>
</dbReference>
<keyword evidence="2" id="KW-0560">Oxidoreductase</keyword>
<dbReference type="PANTHER" id="PTHR42789:SF1">
    <property type="entry name" value="D-ISOMER SPECIFIC 2-HYDROXYACID DEHYDROGENASE FAMILY PROTEIN (AFU_ORTHOLOGUE AFUA_6G10090)"/>
    <property type="match status" value="1"/>
</dbReference>
<dbReference type="SUPFAM" id="SSF52283">
    <property type="entry name" value="Formate/glycerate dehydrogenase catalytic domain-like"/>
    <property type="match status" value="1"/>
</dbReference>
<comment type="similarity">
    <text evidence="1">Belongs to the D-isomer specific 2-hydroxyacid dehydrogenase family.</text>
</comment>
<evidence type="ECO:0000256" key="2">
    <source>
        <dbReference type="ARBA" id="ARBA00023002"/>
    </source>
</evidence>
<feature type="domain" description="D-isomer specific 2-hydroxyacid dehydrogenase catalytic" evidence="4">
    <location>
        <begin position="14"/>
        <end position="109"/>
    </location>
</feature>
<organism evidence="5 6">
    <name type="scientific">Polaromonas aquatica</name>
    <dbReference type="NCBI Taxonomy" id="332657"/>
    <lineage>
        <taxon>Bacteria</taxon>
        <taxon>Pseudomonadati</taxon>
        <taxon>Pseudomonadota</taxon>
        <taxon>Betaproteobacteria</taxon>
        <taxon>Burkholderiales</taxon>
        <taxon>Comamonadaceae</taxon>
        <taxon>Polaromonas</taxon>
    </lineage>
</organism>
<dbReference type="PANTHER" id="PTHR42789">
    <property type="entry name" value="D-ISOMER SPECIFIC 2-HYDROXYACID DEHYDROGENASE FAMILY PROTEIN (AFU_ORTHOLOGUE AFUA_6G10090)"/>
    <property type="match status" value="1"/>
</dbReference>
<evidence type="ECO:0000259" key="4">
    <source>
        <dbReference type="Pfam" id="PF00389"/>
    </source>
</evidence>
<comment type="caution">
    <text evidence="5">The sequence shown here is derived from an EMBL/GenBank/DDBJ whole genome shotgun (WGS) entry which is preliminary data.</text>
</comment>
<gene>
    <name evidence="5" type="ORF">ACFQND_10350</name>
</gene>
<evidence type="ECO:0000313" key="6">
    <source>
        <dbReference type="Proteomes" id="UP001596270"/>
    </source>
</evidence>
<keyword evidence="6" id="KW-1185">Reference proteome</keyword>
<keyword evidence="3" id="KW-0520">NAD</keyword>